<sequence length="374" mass="41145">MPPGGTSLPSPRGRGSAANIGGRFDTWQRERPAEVVEADRLQREQAPDDTPLLPDPRTELLIDTARSVLTRNQSPDLPFDRSINPYRGCEHGCVYCYARPSHNYLGLSPGLDFETKIFHKPDAPELLAAELAKPGYACAPIALGVNTDAYQPLERQTRLTRRLLDLLLACRHPVMLITKGALIERDLDLLAALAAENLVTTAVSLTSLSSELSRRLEPRAAAPQRRLAVIRTLAEAGVPVGVSFAPLIPGLNDHELEKGLEAARRAGAAWAHYGVLRLPHEVAPLFEDWLARHAPGKAARVMAVLYDMRGGQRNDPRFGHRLRGLGHYAELMAQRFRLAHKRLGYGEAPHLDCSRFTPPAVPRQGPANPQLSLF</sequence>
<keyword evidence="1" id="KW-0479">Metal-binding</keyword>
<protein>
    <submittedName>
        <fullName evidence="6">Radical SAM family protein</fullName>
    </submittedName>
</protein>
<dbReference type="GO" id="GO:0003824">
    <property type="term" value="F:catalytic activity"/>
    <property type="evidence" value="ECO:0007669"/>
    <property type="project" value="InterPro"/>
</dbReference>
<accession>A0A5C1E9V8</accession>
<dbReference type="EMBL" id="CP022579">
    <property type="protein sequence ID" value="QEL65771.1"/>
    <property type="molecule type" value="Genomic_DNA"/>
</dbReference>
<evidence type="ECO:0000256" key="1">
    <source>
        <dbReference type="ARBA" id="ARBA00022723"/>
    </source>
</evidence>
<dbReference type="SFLD" id="SFLDS00029">
    <property type="entry name" value="Radical_SAM"/>
    <property type="match status" value="1"/>
</dbReference>
<organism evidence="6 7">
    <name type="scientific">Oryzomicrobium terrae</name>
    <dbReference type="NCBI Taxonomy" id="1735038"/>
    <lineage>
        <taxon>Bacteria</taxon>
        <taxon>Pseudomonadati</taxon>
        <taxon>Pseudomonadota</taxon>
        <taxon>Betaproteobacteria</taxon>
        <taxon>Rhodocyclales</taxon>
        <taxon>Rhodocyclaceae</taxon>
        <taxon>Oryzomicrobium</taxon>
    </lineage>
</organism>
<name>A0A5C1E9V8_9RHOO</name>
<keyword evidence="2" id="KW-0408">Iron</keyword>
<dbReference type="SUPFAM" id="SSF102114">
    <property type="entry name" value="Radical SAM enzymes"/>
    <property type="match status" value="1"/>
</dbReference>
<feature type="region of interest" description="Disordered" evidence="4">
    <location>
        <begin position="1"/>
        <end position="56"/>
    </location>
</feature>
<dbReference type="PANTHER" id="PTHR43432">
    <property type="entry name" value="SLR0285 PROTEIN"/>
    <property type="match status" value="1"/>
</dbReference>
<keyword evidence="3" id="KW-0411">Iron-sulfur</keyword>
<evidence type="ECO:0000256" key="4">
    <source>
        <dbReference type="SAM" id="MobiDB-lite"/>
    </source>
</evidence>
<dbReference type="PANTHER" id="PTHR43432:SF3">
    <property type="entry name" value="SLR0285 PROTEIN"/>
    <property type="match status" value="1"/>
</dbReference>
<dbReference type="PROSITE" id="PS51918">
    <property type="entry name" value="RADICAL_SAM"/>
    <property type="match status" value="1"/>
</dbReference>
<dbReference type="InterPro" id="IPR006638">
    <property type="entry name" value="Elp3/MiaA/NifB-like_rSAM"/>
</dbReference>
<evidence type="ECO:0000313" key="6">
    <source>
        <dbReference type="EMBL" id="QEL65771.1"/>
    </source>
</evidence>
<dbReference type="NCBIfam" id="NF033668">
    <property type="entry name" value="rSAM_PA0069"/>
    <property type="match status" value="1"/>
</dbReference>
<gene>
    <name evidence="6" type="ORF">OTERR_22950</name>
</gene>
<evidence type="ECO:0000259" key="5">
    <source>
        <dbReference type="PROSITE" id="PS51918"/>
    </source>
</evidence>
<dbReference type="InterPro" id="IPR058240">
    <property type="entry name" value="rSAM_sf"/>
</dbReference>
<dbReference type="Pfam" id="PF04055">
    <property type="entry name" value="Radical_SAM"/>
    <property type="match status" value="1"/>
</dbReference>
<dbReference type="InterPro" id="IPR040086">
    <property type="entry name" value="MJ0683-like"/>
</dbReference>
<dbReference type="SFLD" id="SFLDG01084">
    <property type="entry name" value="Uncharacterised_Radical_SAM_Su"/>
    <property type="match status" value="1"/>
</dbReference>
<evidence type="ECO:0000256" key="2">
    <source>
        <dbReference type="ARBA" id="ARBA00023004"/>
    </source>
</evidence>
<dbReference type="KEGG" id="otr:OTERR_22950"/>
<dbReference type="InterPro" id="IPR007197">
    <property type="entry name" value="rSAM"/>
</dbReference>
<keyword evidence="7" id="KW-1185">Reference proteome</keyword>
<dbReference type="GO" id="GO:0046872">
    <property type="term" value="F:metal ion binding"/>
    <property type="evidence" value="ECO:0007669"/>
    <property type="project" value="UniProtKB-KW"/>
</dbReference>
<reference evidence="6 7" key="1">
    <citation type="submission" date="2017-07" db="EMBL/GenBank/DDBJ databases">
        <title>Complete genome sequence of Oryzomicrobium terrae TPP412.</title>
        <authorList>
            <person name="Chiu L.-W."/>
            <person name="Lo K.-J."/>
            <person name="Tsai Y.-M."/>
            <person name="Lin S.-S."/>
            <person name="Kuo C.-H."/>
            <person name="Liu C.-T."/>
        </authorList>
    </citation>
    <scope>NUCLEOTIDE SEQUENCE [LARGE SCALE GENOMIC DNA]</scope>
    <source>
        <strain evidence="6 7">TPP412</strain>
    </source>
</reference>
<dbReference type="GO" id="GO:0051536">
    <property type="term" value="F:iron-sulfur cluster binding"/>
    <property type="evidence" value="ECO:0007669"/>
    <property type="project" value="UniProtKB-KW"/>
</dbReference>
<feature type="compositionally biased region" description="Basic and acidic residues" evidence="4">
    <location>
        <begin position="26"/>
        <end position="46"/>
    </location>
</feature>
<dbReference type="Gene3D" id="3.80.30.30">
    <property type="match status" value="1"/>
</dbReference>
<dbReference type="AlphaFoldDB" id="A0A5C1E9V8"/>
<evidence type="ECO:0000313" key="7">
    <source>
        <dbReference type="Proteomes" id="UP000323671"/>
    </source>
</evidence>
<feature type="domain" description="Radical SAM core" evidence="5">
    <location>
        <begin position="75"/>
        <end position="312"/>
    </location>
</feature>
<proteinExistence type="predicted"/>
<dbReference type="SMART" id="SM00729">
    <property type="entry name" value="Elp3"/>
    <property type="match status" value="1"/>
</dbReference>
<dbReference type="Proteomes" id="UP000323671">
    <property type="component" value="Chromosome"/>
</dbReference>
<evidence type="ECO:0000256" key="3">
    <source>
        <dbReference type="ARBA" id="ARBA00023014"/>
    </source>
</evidence>